<evidence type="ECO:0000256" key="7">
    <source>
        <dbReference type="PROSITE-ProRule" id="PRU00023"/>
    </source>
</evidence>
<evidence type="ECO:0000256" key="4">
    <source>
        <dbReference type="ARBA" id="ARBA00022989"/>
    </source>
</evidence>
<evidence type="ECO:0000259" key="9">
    <source>
        <dbReference type="Pfam" id="PF13962"/>
    </source>
</evidence>
<accession>A0A9K3ENL0</accession>
<dbReference type="Gramene" id="mRNA:HanXRQr2_Chr12g0527031">
    <property type="protein sequence ID" value="mRNA:HanXRQr2_Chr12g0527031"/>
    <property type="gene ID" value="HanXRQr2_Chr12g0527031"/>
</dbReference>
<keyword evidence="4 8" id="KW-1133">Transmembrane helix</keyword>
<dbReference type="PANTHER" id="PTHR24186:SF37">
    <property type="entry name" value="PGG DOMAIN-CONTAINING PROTEIN"/>
    <property type="match status" value="1"/>
</dbReference>
<organism evidence="10 11">
    <name type="scientific">Helianthus annuus</name>
    <name type="common">Common sunflower</name>
    <dbReference type="NCBI Taxonomy" id="4232"/>
    <lineage>
        <taxon>Eukaryota</taxon>
        <taxon>Viridiplantae</taxon>
        <taxon>Streptophyta</taxon>
        <taxon>Embryophyta</taxon>
        <taxon>Tracheophyta</taxon>
        <taxon>Spermatophyta</taxon>
        <taxon>Magnoliopsida</taxon>
        <taxon>eudicotyledons</taxon>
        <taxon>Gunneridae</taxon>
        <taxon>Pentapetalae</taxon>
        <taxon>asterids</taxon>
        <taxon>campanulids</taxon>
        <taxon>Asterales</taxon>
        <taxon>Asteraceae</taxon>
        <taxon>Asteroideae</taxon>
        <taxon>Heliantheae alliance</taxon>
        <taxon>Heliantheae</taxon>
        <taxon>Helianthus</taxon>
    </lineage>
</organism>
<sequence>MLYYIANIYIKKTFYFLHLRNMERMEKLLYEASLEGNINILQMLLQKDPLILDKATLNQHDDMPLHIASMLGHIGFVKEILTRKPKLCMECDSQRRLPLHIASAKGHVDIVKALLSANPETCTARDRDGRNALHVAAVKGQCEVVKVLVQAQPHAARAMVQQETILHLCVKHNQLEVLKLLIETMGDHEFVNTKDSHGNTILHLAVADKQIETVNFLLLNTTVEMNASNTNGETAMDILAQGPRDTKDQQIKRCLMRAGETETKKEIFLRQIPQNPRSQIGDENMRRYDTPRLKKESKNNDDWLDKKRNTLMVVASLIATMAFQAGTNPPSGVWQDNSIAQAGSAVMLYNHPNYYHTFLVCNTVAFVSTLSIILLLISGLPFLRHKVFLWILMVIMWIATTSMSISYAVAISVLTPKPEAQTFKNVVNGVVLVWIGLMTLLVGGHAIRLMEIFHKLPNSRKKAILGPIIMDHT</sequence>
<feature type="transmembrane region" description="Helical" evidence="8">
    <location>
        <begin position="389"/>
        <end position="414"/>
    </location>
</feature>
<evidence type="ECO:0000256" key="2">
    <source>
        <dbReference type="ARBA" id="ARBA00022692"/>
    </source>
</evidence>
<evidence type="ECO:0000256" key="5">
    <source>
        <dbReference type="ARBA" id="ARBA00023043"/>
    </source>
</evidence>
<dbReference type="Pfam" id="PF13962">
    <property type="entry name" value="PGG"/>
    <property type="match status" value="1"/>
</dbReference>
<keyword evidence="11" id="KW-1185">Reference proteome</keyword>
<dbReference type="SUPFAM" id="SSF48403">
    <property type="entry name" value="Ankyrin repeat"/>
    <property type="match status" value="1"/>
</dbReference>
<evidence type="ECO:0000313" key="10">
    <source>
        <dbReference type="EMBL" id="KAF5776688.1"/>
    </source>
</evidence>
<dbReference type="EMBL" id="MNCJ02000327">
    <property type="protein sequence ID" value="KAF5776688.1"/>
    <property type="molecule type" value="Genomic_DNA"/>
</dbReference>
<evidence type="ECO:0000256" key="3">
    <source>
        <dbReference type="ARBA" id="ARBA00022737"/>
    </source>
</evidence>
<evidence type="ECO:0000256" key="8">
    <source>
        <dbReference type="SAM" id="Phobius"/>
    </source>
</evidence>
<dbReference type="AlphaFoldDB" id="A0A9K3ENL0"/>
<keyword evidence="2 8" id="KW-0812">Transmembrane</keyword>
<keyword evidence="6 8" id="KW-0472">Membrane</keyword>
<gene>
    <name evidence="10" type="ORF">HanXRQr2_Chr12g0527031</name>
</gene>
<proteinExistence type="predicted"/>
<evidence type="ECO:0000313" key="11">
    <source>
        <dbReference type="Proteomes" id="UP000215914"/>
    </source>
</evidence>
<feature type="domain" description="PGG" evidence="9">
    <location>
        <begin position="302"/>
        <end position="413"/>
    </location>
</feature>
<dbReference type="PROSITE" id="PS50088">
    <property type="entry name" value="ANK_REPEAT"/>
    <property type="match status" value="3"/>
</dbReference>
<keyword evidence="3" id="KW-0677">Repeat</keyword>
<dbReference type="Pfam" id="PF12796">
    <property type="entry name" value="Ank_2"/>
    <property type="match status" value="2"/>
</dbReference>
<evidence type="ECO:0000256" key="1">
    <source>
        <dbReference type="ARBA" id="ARBA00004141"/>
    </source>
</evidence>
<reference evidence="10" key="1">
    <citation type="journal article" date="2017" name="Nature">
        <title>The sunflower genome provides insights into oil metabolism, flowering and Asterid evolution.</title>
        <authorList>
            <person name="Badouin H."/>
            <person name="Gouzy J."/>
            <person name="Grassa C.J."/>
            <person name="Murat F."/>
            <person name="Staton S.E."/>
            <person name="Cottret L."/>
            <person name="Lelandais-Briere C."/>
            <person name="Owens G.L."/>
            <person name="Carrere S."/>
            <person name="Mayjonade B."/>
            <person name="Legrand L."/>
            <person name="Gill N."/>
            <person name="Kane N.C."/>
            <person name="Bowers J.E."/>
            <person name="Hubner S."/>
            <person name="Bellec A."/>
            <person name="Berard A."/>
            <person name="Berges H."/>
            <person name="Blanchet N."/>
            <person name="Boniface M.C."/>
            <person name="Brunel D."/>
            <person name="Catrice O."/>
            <person name="Chaidir N."/>
            <person name="Claudel C."/>
            <person name="Donnadieu C."/>
            <person name="Faraut T."/>
            <person name="Fievet G."/>
            <person name="Helmstetter N."/>
            <person name="King M."/>
            <person name="Knapp S.J."/>
            <person name="Lai Z."/>
            <person name="Le Paslier M.C."/>
            <person name="Lippi Y."/>
            <person name="Lorenzon L."/>
            <person name="Mandel J.R."/>
            <person name="Marage G."/>
            <person name="Marchand G."/>
            <person name="Marquand E."/>
            <person name="Bret-Mestries E."/>
            <person name="Morien E."/>
            <person name="Nambeesan S."/>
            <person name="Nguyen T."/>
            <person name="Pegot-Espagnet P."/>
            <person name="Pouilly N."/>
            <person name="Raftis F."/>
            <person name="Sallet E."/>
            <person name="Schiex T."/>
            <person name="Thomas J."/>
            <person name="Vandecasteele C."/>
            <person name="Vares D."/>
            <person name="Vear F."/>
            <person name="Vautrin S."/>
            <person name="Crespi M."/>
            <person name="Mangin B."/>
            <person name="Burke J.M."/>
            <person name="Salse J."/>
            <person name="Munos S."/>
            <person name="Vincourt P."/>
            <person name="Rieseberg L.H."/>
            <person name="Langlade N.B."/>
        </authorList>
    </citation>
    <scope>NUCLEOTIDE SEQUENCE</scope>
    <source>
        <tissue evidence="10">Leaves</tissue>
    </source>
</reference>
<dbReference type="InterPro" id="IPR026961">
    <property type="entry name" value="PGG_dom"/>
</dbReference>
<feature type="repeat" description="ANK" evidence="7">
    <location>
        <begin position="94"/>
        <end position="126"/>
    </location>
</feature>
<comment type="subcellular location">
    <subcellularLocation>
        <location evidence="1">Membrane</location>
        <topology evidence="1">Multi-pass membrane protein</topology>
    </subcellularLocation>
</comment>
<evidence type="ECO:0000256" key="6">
    <source>
        <dbReference type="ARBA" id="ARBA00023136"/>
    </source>
</evidence>
<dbReference type="Proteomes" id="UP000215914">
    <property type="component" value="Unassembled WGS sequence"/>
</dbReference>
<protein>
    <submittedName>
        <fullName evidence="10">Ankyrin repeat-containing domain, PGG domain, ankyrin repeat-containing domain superfamily</fullName>
    </submittedName>
</protein>
<feature type="transmembrane region" description="Helical" evidence="8">
    <location>
        <begin position="354"/>
        <end position="377"/>
    </location>
</feature>
<name>A0A9K3ENL0_HELAN</name>
<dbReference type="InterPro" id="IPR036770">
    <property type="entry name" value="Ankyrin_rpt-contain_sf"/>
</dbReference>
<keyword evidence="5 7" id="KW-0040">ANK repeat</keyword>
<comment type="caution">
    <text evidence="10">The sequence shown here is derived from an EMBL/GenBank/DDBJ whole genome shotgun (WGS) entry which is preliminary data.</text>
</comment>
<dbReference type="InterPro" id="IPR002110">
    <property type="entry name" value="Ankyrin_rpt"/>
</dbReference>
<dbReference type="PANTHER" id="PTHR24186">
    <property type="entry name" value="PROTEIN PHOSPHATASE 1 REGULATORY SUBUNIT"/>
    <property type="match status" value="1"/>
</dbReference>
<dbReference type="Gene3D" id="1.25.40.20">
    <property type="entry name" value="Ankyrin repeat-containing domain"/>
    <property type="match status" value="1"/>
</dbReference>
<reference evidence="10" key="2">
    <citation type="submission" date="2020-06" db="EMBL/GenBank/DDBJ databases">
        <title>Helianthus annuus Genome sequencing and assembly Release 2.</title>
        <authorList>
            <person name="Gouzy J."/>
            <person name="Langlade N."/>
            <person name="Munos S."/>
        </authorList>
    </citation>
    <scope>NUCLEOTIDE SEQUENCE</scope>
    <source>
        <tissue evidence="10">Leaves</tissue>
    </source>
</reference>
<feature type="transmembrane region" description="Helical" evidence="8">
    <location>
        <begin position="426"/>
        <end position="447"/>
    </location>
</feature>
<feature type="repeat" description="ANK" evidence="7">
    <location>
        <begin position="197"/>
        <end position="230"/>
    </location>
</feature>
<dbReference type="PROSITE" id="PS50297">
    <property type="entry name" value="ANK_REP_REGION"/>
    <property type="match status" value="3"/>
</dbReference>
<dbReference type="SMART" id="SM00248">
    <property type="entry name" value="ANK"/>
    <property type="match status" value="6"/>
</dbReference>
<feature type="repeat" description="ANK" evidence="7">
    <location>
        <begin position="128"/>
        <end position="150"/>
    </location>
</feature>
<dbReference type="GO" id="GO:0016020">
    <property type="term" value="C:membrane"/>
    <property type="evidence" value="ECO:0007669"/>
    <property type="project" value="UniProtKB-SubCell"/>
</dbReference>